<feature type="region of interest" description="Disordered" evidence="6">
    <location>
        <begin position="1248"/>
        <end position="1290"/>
    </location>
</feature>
<feature type="domain" description="SPATA31-like" evidence="9">
    <location>
        <begin position="52"/>
        <end position="138"/>
    </location>
</feature>
<dbReference type="Bgee" id="ENSOCUG00000001904">
    <property type="expression patterns" value="Expressed in testis"/>
</dbReference>
<dbReference type="PANTHER" id="PTHR21859:SF15">
    <property type="entry name" value="PROTEIN SPATA31F1-RELATED"/>
    <property type="match status" value="1"/>
</dbReference>
<comment type="subcellular location">
    <subcellularLocation>
        <location evidence="1">Membrane</location>
        <topology evidence="1">Single-pass membrane protein</topology>
    </subcellularLocation>
</comment>
<dbReference type="GO" id="GO:0016020">
    <property type="term" value="C:membrane"/>
    <property type="evidence" value="ECO:0007669"/>
    <property type="project" value="UniProtKB-SubCell"/>
</dbReference>
<feature type="region of interest" description="Disordered" evidence="6">
    <location>
        <begin position="1019"/>
        <end position="1139"/>
    </location>
</feature>
<dbReference type="EMBL" id="AAGW02033491">
    <property type="status" value="NOT_ANNOTATED_CDS"/>
    <property type="molecule type" value="Genomic_DNA"/>
</dbReference>
<organism evidence="10 11">
    <name type="scientific">Oryctolagus cuniculus</name>
    <name type="common">Rabbit</name>
    <dbReference type="NCBI Taxonomy" id="9986"/>
    <lineage>
        <taxon>Eukaryota</taxon>
        <taxon>Metazoa</taxon>
        <taxon>Chordata</taxon>
        <taxon>Craniata</taxon>
        <taxon>Vertebrata</taxon>
        <taxon>Euteleostomi</taxon>
        <taxon>Mammalia</taxon>
        <taxon>Eutheria</taxon>
        <taxon>Euarchontoglires</taxon>
        <taxon>Glires</taxon>
        <taxon>Lagomorpha</taxon>
        <taxon>Leporidae</taxon>
        <taxon>Oryctolagus</taxon>
    </lineage>
</organism>
<dbReference type="GeneTree" id="ENSGT00950000183043"/>
<feature type="region of interest" description="Disordered" evidence="6">
    <location>
        <begin position="1307"/>
        <end position="1338"/>
    </location>
</feature>
<proteinExistence type="inferred from homology"/>
<evidence type="ECO:0000313" key="11">
    <source>
        <dbReference type="Proteomes" id="UP000001811"/>
    </source>
</evidence>
<feature type="region of interest" description="Disordered" evidence="6">
    <location>
        <begin position="485"/>
        <end position="505"/>
    </location>
</feature>
<evidence type="ECO:0000256" key="1">
    <source>
        <dbReference type="ARBA" id="ARBA00004167"/>
    </source>
</evidence>
<evidence type="ECO:0000313" key="10">
    <source>
        <dbReference type="Ensembl" id="ENSOCUP00000015656.2"/>
    </source>
</evidence>
<comment type="similarity">
    <text evidence="5">Belongs to the SPATA31 family.</text>
</comment>
<accession>G1TFG6</accession>
<feature type="domain" description="SPATA31" evidence="8">
    <location>
        <begin position="455"/>
        <end position="622"/>
    </location>
</feature>
<dbReference type="Pfam" id="PF14650">
    <property type="entry name" value="FAM75"/>
    <property type="match status" value="1"/>
</dbReference>
<dbReference type="Ensembl" id="ENSOCUT00000001903.3">
    <property type="protein sequence ID" value="ENSOCUP00000015656.2"/>
    <property type="gene ID" value="ENSOCUG00000001904.3"/>
</dbReference>
<keyword evidence="3 7" id="KW-1133">Transmembrane helix</keyword>
<evidence type="ECO:0000259" key="9">
    <source>
        <dbReference type="Pfam" id="PF15371"/>
    </source>
</evidence>
<keyword evidence="11" id="KW-1185">Reference proteome</keyword>
<evidence type="ECO:0000256" key="4">
    <source>
        <dbReference type="ARBA" id="ARBA00023136"/>
    </source>
</evidence>
<sequence length="1338" mass="150131">MLNPTFVLWDAGYPLYTYGSIFILILLLWQVKRSQHGLTLESKRSCCQRHRKVRQRARDAASRARRLSQEEAEKPRELISVMKSQGWLPEEEGVRRLLCTDRSCHICNSAALEIHQLLEGEHVQVSPAPPRPPQDSSCLETVSTSSVSLGHSLERHTEYSGELSLVPVIPTVVQVTESEFLLQSAAQSASAVSIREYWADFDYLQLEQECQVPAMILAPEAMASSRLEEPSVPEQLEETTGHFSSLVREEEEYQHLKSQVSLLSLNPEVTSLTHPMAFHMDAVLTVHLPFLSPKILRLLEVHVKKWVHFQRWGLPRRVEESLKQLMPNPPLFWEPGKKPSFSYVLNNTSKISIEKISTVYHQTWGLCMTGQPTQTFWVSEWSLTDPEQSHHSEKPQSPVVLALYTSDTKDPSGLCSLPEGQAWDSESQQQQKHSQLFCGLPTLHSESLVTTFLSSPGLSKAQNVSRPSLKDHFLFKEFSHLRQIPETPPQSCAPSSPPSPNWVAPSDHQQAQFNVPFLTLAEYETLEWHLLQRQLQLQWGLPAAFRKSQHAQSPKQYESCDKGHSPEPLKTCWSAKPVSVLTRELLFFPENARRMLEFHLQKQLIHHRWGLPQKIQQSIQLLLSSTDQQALAWSSEDLPNESAPQTIALDTNRASDLLSPIVTPVLIPMPHLFTQAKAMLHSHINSKCAQIQQGKVPARVYSSWNCRIPGGLAVVPFSCIPEVQPLELQEATDLDPHHEVIPWMPIELEPQQQALPRPVPRRRKLPQALSEEVIEKLETTLRHKYLAFLSGLPSLYYVALSRATSPAITSQSIITEVVSGPIEIPAEPPTQMISFQQLGLDLEPCFQDDNKTCIDTAEELHIEQQEEEMMEMVLLENQPQPANPYSIKTYILTKLNFHLRKKVLEIQLGIPARARESREETATNPENMYLQESLGNLNNQENALLQEPPIPPGTLPVLEPEWVLFKEQLATELKAMQQNQKQPTFKEAPHGSAHWASRISQPSGDTMETQVLCVQVEASENNPSLEESWSSEPQSLGKSKDSAPLPMMPKKREDSGKLKGAGDHGEGDAGLGPSLPREERHSVEGQRPAGTPLNRTPRGSWRRSHSFHFADPCQHRPQNHPQLKAPELPPGVSGGKASEDGLQASHTKLNVVLKPARTLENAQPVLAQASHGQPLRGQRIQDKALQGHTWLSLIFEGQGKPAHPHKRPSPPEASLLDKMKSFLYFFNSKTKGKGCLESTFSAAEKVAKSRKENVEKSLAPVRSPKRRTRTDKSAGHPKAQSCPTEKLGGSAFLRVSHSPDAKLRLRSQHQGSASVPALPRHCPRHCPRMARATQPGNF</sequence>
<dbReference type="InterPro" id="IPR027970">
    <property type="entry name" value="SPATA31-like"/>
</dbReference>
<name>G1TFG6_RABIT</name>
<feature type="transmembrane region" description="Helical" evidence="7">
    <location>
        <begin position="12"/>
        <end position="29"/>
    </location>
</feature>
<feature type="compositionally biased region" description="Polar residues" evidence="6">
    <location>
        <begin position="1019"/>
        <end position="1037"/>
    </location>
</feature>
<evidence type="ECO:0000256" key="5">
    <source>
        <dbReference type="ARBA" id="ARBA00035009"/>
    </source>
</evidence>
<dbReference type="PANTHER" id="PTHR21859">
    <property type="entry name" value="ACROSOME-SPECIFIC PROTEIN"/>
    <property type="match status" value="1"/>
</dbReference>
<dbReference type="PaxDb" id="9986-ENSOCUP00000024498"/>
<protein>
    <submittedName>
        <fullName evidence="10">SPATA31 subfamily F member 1</fullName>
    </submittedName>
</protein>
<dbReference type="STRING" id="9986.ENSOCUP00000015656"/>
<evidence type="ECO:0000256" key="2">
    <source>
        <dbReference type="ARBA" id="ARBA00022692"/>
    </source>
</evidence>
<evidence type="ECO:0000256" key="3">
    <source>
        <dbReference type="ARBA" id="ARBA00022989"/>
    </source>
</evidence>
<feature type="compositionally biased region" description="Basic and acidic residues" evidence="6">
    <location>
        <begin position="1050"/>
        <end position="1067"/>
    </location>
</feature>
<gene>
    <name evidence="10" type="primary">SPATA31F1</name>
</gene>
<feature type="region of interest" description="Disordered" evidence="6">
    <location>
        <begin position="977"/>
        <end position="1005"/>
    </location>
</feature>
<dbReference type="Proteomes" id="UP000001811">
    <property type="component" value="Chromosome 1"/>
</dbReference>
<dbReference type="eggNOG" id="ENOG502SM6T">
    <property type="taxonomic scope" value="Eukaryota"/>
</dbReference>
<keyword evidence="4 7" id="KW-0472">Membrane</keyword>
<reference evidence="10" key="3">
    <citation type="submission" date="2025-09" db="UniProtKB">
        <authorList>
            <consortium name="Ensembl"/>
        </authorList>
    </citation>
    <scope>IDENTIFICATION</scope>
    <source>
        <strain evidence="10">Thorbecke</strain>
    </source>
</reference>
<reference evidence="10" key="2">
    <citation type="submission" date="2025-08" db="UniProtKB">
        <authorList>
            <consortium name="Ensembl"/>
        </authorList>
    </citation>
    <scope>IDENTIFICATION</scope>
    <source>
        <strain evidence="10">Thorbecke</strain>
    </source>
</reference>
<evidence type="ECO:0000256" key="7">
    <source>
        <dbReference type="SAM" id="Phobius"/>
    </source>
</evidence>
<dbReference type="HOGENOM" id="CLU_489659_0_0_1"/>
<reference evidence="10 11" key="1">
    <citation type="journal article" date="2011" name="Nature">
        <title>A high-resolution map of human evolutionary constraint using 29 mammals.</title>
        <authorList>
            <person name="Lindblad-Toh K."/>
            <person name="Garber M."/>
            <person name="Zuk O."/>
            <person name="Lin M.F."/>
            <person name="Parker B.J."/>
            <person name="Washietl S."/>
            <person name="Kheradpour P."/>
            <person name="Ernst J."/>
            <person name="Jordan G."/>
            <person name="Mauceli E."/>
            <person name="Ward L.D."/>
            <person name="Lowe C.B."/>
            <person name="Holloway A.K."/>
            <person name="Clamp M."/>
            <person name="Gnerre S."/>
            <person name="Alfoldi J."/>
            <person name="Beal K."/>
            <person name="Chang J."/>
            <person name="Clawson H."/>
            <person name="Cuff J."/>
            <person name="Di Palma F."/>
            <person name="Fitzgerald S."/>
            <person name="Flicek P."/>
            <person name="Guttman M."/>
            <person name="Hubisz M.J."/>
            <person name="Jaffe D.B."/>
            <person name="Jungreis I."/>
            <person name="Kent W.J."/>
            <person name="Kostka D."/>
            <person name="Lara M."/>
            <person name="Martins A.L."/>
            <person name="Massingham T."/>
            <person name="Moltke I."/>
            <person name="Raney B.J."/>
            <person name="Rasmussen M.D."/>
            <person name="Robinson J."/>
            <person name="Stark A."/>
            <person name="Vilella A.J."/>
            <person name="Wen J."/>
            <person name="Xie X."/>
            <person name="Zody M.C."/>
            <person name="Baldwin J."/>
            <person name="Bloom T."/>
            <person name="Chin C.W."/>
            <person name="Heiman D."/>
            <person name="Nicol R."/>
            <person name="Nusbaum C."/>
            <person name="Young S."/>
            <person name="Wilkinson J."/>
            <person name="Worley K.C."/>
            <person name="Kovar C.L."/>
            <person name="Muzny D.M."/>
            <person name="Gibbs R.A."/>
            <person name="Cree A."/>
            <person name="Dihn H.H."/>
            <person name="Fowler G."/>
            <person name="Jhangiani S."/>
            <person name="Joshi V."/>
            <person name="Lee S."/>
            <person name="Lewis L.R."/>
            <person name="Nazareth L.V."/>
            <person name="Okwuonu G."/>
            <person name="Santibanez J."/>
            <person name="Warren W.C."/>
            <person name="Mardis E.R."/>
            <person name="Weinstock G.M."/>
            <person name="Wilson R.K."/>
            <person name="Delehaunty K."/>
            <person name="Dooling D."/>
            <person name="Fronik C."/>
            <person name="Fulton L."/>
            <person name="Fulton B."/>
            <person name="Graves T."/>
            <person name="Minx P."/>
            <person name="Sodergren E."/>
            <person name="Birney E."/>
            <person name="Margulies E.H."/>
            <person name="Herrero J."/>
            <person name="Green E.D."/>
            <person name="Haussler D."/>
            <person name="Siepel A."/>
            <person name="Goldman N."/>
            <person name="Pollard K.S."/>
            <person name="Pedersen J.S."/>
            <person name="Lander E.S."/>
            <person name="Kellis M."/>
        </authorList>
    </citation>
    <scope>NUCLEOTIDE SEQUENCE [LARGE SCALE GENOMIC DNA]</scope>
    <source>
        <strain evidence="10 11">Thorbecke inbred</strain>
    </source>
</reference>
<keyword evidence="2 7" id="KW-0812">Transmembrane</keyword>
<dbReference type="InterPro" id="IPR039509">
    <property type="entry name" value="SPATA31"/>
</dbReference>
<evidence type="ECO:0000259" key="8">
    <source>
        <dbReference type="Pfam" id="PF14650"/>
    </source>
</evidence>
<dbReference type="Pfam" id="PF15371">
    <property type="entry name" value="DUF4599"/>
    <property type="match status" value="1"/>
</dbReference>
<dbReference type="InParanoid" id="G1TFG6"/>
<evidence type="ECO:0000256" key="6">
    <source>
        <dbReference type="SAM" id="MobiDB-lite"/>
    </source>
</evidence>